<keyword evidence="3" id="KW-1185">Reference proteome</keyword>
<sequence>MKAYSAERKEALVRRMMPPENVPVSALARETGITEQTLYVWRREAKGKGLAVPGDGKNAEGWSSEDKFAVVLETAPLNAAELAEYCRRKGLYPEQIAAWRASCVAANANAAEQAREQRQQSKEDKQRIKQLEKELHRKEKALAEAAALLVLRKKAQAIWGEQEDD</sequence>
<evidence type="ECO:0000256" key="1">
    <source>
        <dbReference type="SAM" id="Coils"/>
    </source>
</evidence>
<accession>A0A2N7VX71</accession>
<dbReference type="Proteomes" id="UP000235616">
    <property type="component" value="Unassembled WGS sequence"/>
</dbReference>
<proteinExistence type="predicted"/>
<dbReference type="AlphaFoldDB" id="A0A2N7VX71"/>
<protein>
    <submittedName>
        <fullName evidence="2">Nucleotide exchange factor GrpE</fullName>
    </submittedName>
</protein>
<dbReference type="EMBL" id="PNYA01000005">
    <property type="protein sequence ID" value="PMS21739.1"/>
    <property type="molecule type" value="Genomic_DNA"/>
</dbReference>
<name>A0A2N7VX71_9BURK</name>
<dbReference type="GO" id="GO:0006313">
    <property type="term" value="P:DNA transposition"/>
    <property type="evidence" value="ECO:0007669"/>
    <property type="project" value="InterPro"/>
</dbReference>
<dbReference type="InterPro" id="IPR002514">
    <property type="entry name" value="Transposase_8"/>
</dbReference>
<organism evidence="2 3">
    <name type="scientific">Trinickia dabaoshanensis</name>
    <dbReference type="NCBI Taxonomy" id="564714"/>
    <lineage>
        <taxon>Bacteria</taxon>
        <taxon>Pseudomonadati</taxon>
        <taxon>Pseudomonadota</taxon>
        <taxon>Betaproteobacteria</taxon>
        <taxon>Burkholderiales</taxon>
        <taxon>Burkholderiaceae</taxon>
        <taxon>Trinickia</taxon>
    </lineage>
</organism>
<evidence type="ECO:0000313" key="3">
    <source>
        <dbReference type="Proteomes" id="UP000235616"/>
    </source>
</evidence>
<keyword evidence="1" id="KW-0175">Coiled coil</keyword>
<comment type="caution">
    <text evidence="2">The sequence shown here is derived from an EMBL/GenBank/DDBJ whole genome shotgun (WGS) entry which is preliminary data.</text>
</comment>
<evidence type="ECO:0000313" key="2">
    <source>
        <dbReference type="EMBL" id="PMS21739.1"/>
    </source>
</evidence>
<dbReference type="OrthoDB" id="9813126at2"/>
<gene>
    <name evidence="2" type="ORF">C0Z18_07790</name>
</gene>
<dbReference type="InterPro" id="IPR009057">
    <property type="entry name" value="Homeodomain-like_sf"/>
</dbReference>
<feature type="coiled-coil region" evidence="1">
    <location>
        <begin position="107"/>
        <end position="148"/>
    </location>
</feature>
<dbReference type="SUPFAM" id="SSF46689">
    <property type="entry name" value="Homeodomain-like"/>
    <property type="match status" value="1"/>
</dbReference>
<reference evidence="2 3" key="1">
    <citation type="submission" date="2018-01" db="EMBL/GenBank/DDBJ databases">
        <title>Whole genome analyses suggest that Burkholderia sensu lato contains two further novel genera in the rhizoxinica-symbiotica group Mycetohabitans gen. nov., and Trinickia gen. nov.: implications for the evolution of diazotrophy and nodulation in the Burkholderiaceae.</title>
        <authorList>
            <person name="Estrada-de los Santos P."/>
            <person name="Palmer M."/>
            <person name="Chavez-Ramirez B."/>
            <person name="Beukes C."/>
            <person name="Steenkamp E.T."/>
            <person name="Hirsch A.M."/>
            <person name="Manyaka P."/>
            <person name="Maluk M."/>
            <person name="Lafos M."/>
            <person name="Crook M."/>
            <person name="Gross E."/>
            <person name="Simon M.F."/>
            <person name="Bueno dos Reis Junior F."/>
            <person name="Poole P.S."/>
            <person name="Venter S.N."/>
            <person name="James E.K."/>
        </authorList>
    </citation>
    <scope>NUCLEOTIDE SEQUENCE [LARGE SCALE GENOMIC DNA]</scope>
    <source>
        <strain evidence="2 3">GIMN1.004</strain>
    </source>
</reference>
<dbReference type="GO" id="GO:0004803">
    <property type="term" value="F:transposase activity"/>
    <property type="evidence" value="ECO:0007669"/>
    <property type="project" value="InterPro"/>
</dbReference>
<dbReference type="Pfam" id="PF01527">
    <property type="entry name" value="HTH_Tnp_1"/>
    <property type="match status" value="1"/>
</dbReference>
<dbReference type="GO" id="GO:0003677">
    <property type="term" value="F:DNA binding"/>
    <property type="evidence" value="ECO:0007669"/>
    <property type="project" value="InterPro"/>
</dbReference>